<comment type="caution">
    <text evidence="1">The sequence shown here is derived from an EMBL/GenBank/DDBJ whole genome shotgun (WGS) entry which is preliminary data.</text>
</comment>
<dbReference type="InterPro" id="IPR029044">
    <property type="entry name" value="Nucleotide-diphossugar_trans"/>
</dbReference>
<evidence type="ECO:0000313" key="2">
    <source>
        <dbReference type="Proteomes" id="UP000260812"/>
    </source>
</evidence>
<accession>A0A3E3ICT1</accession>
<dbReference type="GO" id="GO:0016740">
    <property type="term" value="F:transferase activity"/>
    <property type="evidence" value="ECO:0007669"/>
    <property type="project" value="UniProtKB-KW"/>
</dbReference>
<sequence length="306" mass="34987">MDTREASRYPERGGFMAIQRVLIGCPVREKSSILRAFLISLKSLLHKDFLIDYVFVDDNEKETSRQLLSAFKRDGSSVTVLPAVKGKTETSEITDIRDETRLVRVAGYRNRIIRYALQHDYDGLFLVDSDLILHPQLLEYLRASGKKAVSELFWIKNRLGTLSRPNAWLMEKRALDSDSRNAAMYKKEAERRKQKFSNCLKTSGIYQAGGLGACTYLDREALTGGLRFTPAPNPDTHDKDIFFCLQSSSPDLPLYVDTVYPAYHIHLDKDLEGALDYIRKSRSTQLTFKEPIINSFRYKLETPAMV</sequence>
<dbReference type="EMBL" id="QVLV01000001">
    <property type="protein sequence ID" value="RGE64885.1"/>
    <property type="molecule type" value="Genomic_DNA"/>
</dbReference>
<evidence type="ECO:0000313" key="1">
    <source>
        <dbReference type="EMBL" id="RGE64885.1"/>
    </source>
</evidence>
<name>A0A3E3ICT1_9FIRM</name>
<keyword evidence="1" id="KW-0808">Transferase</keyword>
<organism evidence="1 2">
    <name type="scientific">Eisenbergiella massiliensis</name>
    <dbReference type="NCBI Taxonomy" id="1720294"/>
    <lineage>
        <taxon>Bacteria</taxon>
        <taxon>Bacillati</taxon>
        <taxon>Bacillota</taxon>
        <taxon>Clostridia</taxon>
        <taxon>Lachnospirales</taxon>
        <taxon>Lachnospiraceae</taxon>
        <taxon>Eisenbergiella</taxon>
    </lineage>
</organism>
<protein>
    <submittedName>
        <fullName evidence="1">Glycosyltransferase family 2 protein</fullName>
    </submittedName>
</protein>
<reference evidence="1" key="1">
    <citation type="submission" date="2018-08" db="EMBL/GenBank/DDBJ databases">
        <title>A genome reference for cultivated species of the human gut microbiota.</title>
        <authorList>
            <person name="Zou Y."/>
            <person name="Xue W."/>
            <person name="Luo G."/>
        </authorList>
    </citation>
    <scope>NUCLEOTIDE SEQUENCE [LARGE SCALE GENOMIC DNA]</scope>
    <source>
        <strain evidence="1">TF05-5AC</strain>
    </source>
</reference>
<dbReference type="Proteomes" id="UP000260812">
    <property type="component" value="Unassembled WGS sequence"/>
</dbReference>
<dbReference type="SUPFAM" id="SSF53448">
    <property type="entry name" value="Nucleotide-diphospho-sugar transferases"/>
    <property type="match status" value="1"/>
</dbReference>
<proteinExistence type="predicted"/>
<keyword evidence="2" id="KW-1185">Reference proteome</keyword>
<dbReference type="Gene3D" id="3.90.550.10">
    <property type="entry name" value="Spore Coat Polysaccharide Biosynthesis Protein SpsA, Chain A"/>
    <property type="match status" value="1"/>
</dbReference>
<dbReference type="AlphaFoldDB" id="A0A3E3ICT1"/>
<gene>
    <name evidence="1" type="ORF">DXC51_00675</name>
</gene>
<dbReference type="CDD" id="cd00761">
    <property type="entry name" value="Glyco_tranf_GTA_type"/>
    <property type="match status" value="1"/>
</dbReference>